<dbReference type="GO" id="GO:0055085">
    <property type="term" value="P:transmembrane transport"/>
    <property type="evidence" value="ECO:0007669"/>
    <property type="project" value="InterPro"/>
</dbReference>
<dbReference type="InterPro" id="IPR000515">
    <property type="entry name" value="MetI-like"/>
</dbReference>
<evidence type="ECO:0000256" key="6">
    <source>
        <dbReference type="ARBA" id="ARBA00023136"/>
    </source>
</evidence>
<organism evidence="9 10">
    <name type="scientific">Streptomyces spongiae</name>
    <dbReference type="NCBI Taxonomy" id="565072"/>
    <lineage>
        <taxon>Bacteria</taxon>
        <taxon>Bacillati</taxon>
        <taxon>Actinomycetota</taxon>
        <taxon>Actinomycetes</taxon>
        <taxon>Kitasatosporales</taxon>
        <taxon>Streptomycetaceae</taxon>
        <taxon>Streptomyces</taxon>
    </lineage>
</organism>
<evidence type="ECO:0000313" key="10">
    <source>
        <dbReference type="Proteomes" id="UP000400924"/>
    </source>
</evidence>
<feature type="transmembrane region" description="Helical" evidence="7">
    <location>
        <begin position="175"/>
        <end position="194"/>
    </location>
</feature>
<protein>
    <submittedName>
        <fullName evidence="9">ABC transporter permease</fullName>
    </submittedName>
</protein>
<dbReference type="Pfam" id="PF00528">
    <property type="entry name" value="BPD_transp_1"/>
    <property type="match status" value="1"/>
</dbReference>
<keyword evidence="5 7" id="KW-1133">Transmembrane helix</keyword>
<keyword evidence="6 7" id="KW-0472">Membrane</keyword>
<feature type="domain" description="ABC transmembrane type-1" evidence="8">
    <location>
        <begin position="97"/>
        <end position="298"/>
    </location>
</feature>
<evidence type="ECO:0000256" key="7">
    <source>
        <dbReference type="RuleBase" id="RU363032"/>
    </source>
</evidence>
<dbReference type="InterPro" id="IPR045621">
    <property type="entry name" value="BPD_transp_1_N"/>
</dbReference>
<dbReference type="Proteomes" id="UP000400924">
    <property type="component" value="Unassembled WGS sequence"/>
</dbReference>
<dbReference type="Gene3D" id="1.10.3720.10">
    <property type="entry name" value="MetI-like"/>
    <property type="match status" value="1"/>
</dbReference>
<feature type="transmembrane region" description="Helical" evidence="7">
    <location>
        <begin position="283"/>
        <end position="305"/>
    </location>
</feature>
<dbReference type="CDD" id="cd06261">
    <property type="entry name" value="TM_PBP2"/>
    <property type="match status" value="1"/>
</dbReference>
<sequence length="316" mass="32974">MARFVARRLVMLVATLFTSSFVIFGALYLAPGDAVSTLSGSRTLSPQAVAALREQYHLDDPFLARYFQWLGDTLLHGDLGTSITYREDVSSVIAARMGVTFQLVLYAALIIVVVGVGLGLLSGLRGGVVDTSILVVTTVFAAVPSFVAATVLLSAFAVGLGWFPAVGTGEGLAGTLWHLTLPAVALALASLAIVSRITRVAVRTELGREHVQTAISRGIPYPALVRRHVLRNASIPVTTVVGITIASLFGMSAVVEQTFGLGGLGSALVEASLARDVAVVQGVALVFVTAFVVVNTLVDVAYAVLDPRVKAGSRAS</sequence>
<keyword evidence="3" id="KW-1003">Cell membrane</keyword>
<evidence type="ECO:0000256" key="2">
    <source>
        <dbReference type="ARBA" id="ARBA00022448"/>
    </source>
</evidence>
<feature type="transmembrane region" description="Helical" evidence="7">
    <location>
        <begin position="9"/>
        <end position="30"/>
    </location>
</feature>
<dbReference type="GO" id="GO:0005886">
    <property type="term" value="C:plasma membrane"/>
    <property type="evidence" value="ECO:0007669"/>
    <property type="project" value="UniProtKB-SubCell"/>
</dbReference>
<evidence type="ECO:0000256" key="3">
    <source>
        <dbReference type="ARBA" id="ARBA00022475"/>
    </source>
</evidence>
<keyword evidence="2 7" id="KW-0813">Transport</keyword>
<dbReference type="SUPFAM" id="SSF161098">
    <property type="entry name" value="MetI-like"/>
    <property type="match status" value="1"/>
</dbReference>
<dbReference type="PROSITE" id="PS50928">
    <property type="entry name" value="ABC_TM1"/>
    <property type="match status" value="1"/>
</dbReference>
<dbReference type="Pfam" id="PF19300">
    <property type="entry name" value="BPD_transp_1_N"/>
    <property type="match status" value="1"/>
</dbReference>
<dbReference type="EMBL" id="VJZC01000018">
    <property type="protein sequence ID" value="MPY56548.1"/>
    <property type="molecule type" value="Genomic_DNA"/>
</dbReference>
<evidence type="ECO:0000256" key="4">
    <source>
        <dbReference type="ARBA" id="ARBA00022692"/>
    </source>
</evidence>
<evidence type="ECO:0000259" key="8">
    <source>
        <dbReference type="PROSITE" id="PS50928"/>
    </source>
</evidence>
<feature type="transmembrane region" description="Helical" evidence="7">
    <location>
        <begin position="103"/>
        <end position="121"/>
    </location>
</feature>
<dbReference type="PANTHER" id="PTHR43163:SF7">
    <property type="entry name" value="DIPEPTIDE-TRANSPORT INTEGRAL MEMBRANE PROTEIN ABC TRANSPORTER DPPB-RELATED"/>
    <property type="match status" value="1"/>
</dbReference>
<comment type="similarity">
    <text evidence="7">Belongs to the binding-protein-dependent transport system permease family.</text>
</comment>
<feature type="transmembrane region" description="Helical" evidence="7">
    <location>
        <begin position="133"/>
        <end position="163"/>
    </location>
</feature>
<dbReference type="InterPro" id="IPR035906">
    <property type="entry name" value="MetI-like_sf"/>
</dbReference>
<evidence type="ECO:0000313" key="9">
    <source>
        <dbReference type="EMBL" id="MPY56548.1"/>
    </source>
</evidence>
<keyword evidence="4 7" id="KW-0812">Transmembrane</keyword>
<comment type="caution">
    <text evidence="9">The sequence shown here is derived from an EMBL/GenBank/DDBJ whole genome shotgun (WGS) entry which is preliminary data.</text>
</comment>
<reference evidence="9 10" key="1">
    <citation type="submission" date="2019-07" db="EMBL/GenBank/DDBJ databases">
        <title>New species of Amycolatopsis and Streptomyces.</title>
        <authorList>
            <person name="Duangmal K."/>
            <person name="Teo W.F.A."/>
            <person name="Lipun K."/>
        </authorList>
    </citation>
    <scope>NUCLEOTIDE SEQUENCE [LARGE SCALE GENOMIC DNA]</scope>
    <source>
        <strain evidence="9 10">NBRC 106415</strain>
    </source>
</reference>
<evidence type="ECO:0000256" key="1">
    <source>
        <dbReference type="ARBA" id="ARBA00004651"/>
    </source>
</evidence>
<feature type="transmembrane region" description="Helical" evidence="7">
    <location>
        <begin position="235"/>
        <end position="255"/>
    </location>
</feature>
<keyword evidence="10" id="KW-1185">Reference proteome</keyword>
<proteinExistence type="inferred from homology"/>
<gene>
    <name evidence="9" type="ORF">FNH08_04985</name>
</gene>
<name>A0A5N8XCB5_9ACTN</name>
<dbReference type="AlphaFoldDB" id="A0A5N8XCB5"/>
<accession>A0A5N8XCB5</accession>
<comment type="subcellular location">
    <subcellularLocation>
        <location evidence="1 7">Cell membrane</location>
        <topology evidence="1 7">Multi-pass membrane protein</topology>
    </subcellularLocation>
</comment>
<evidence type="ECO:0000256" key="5">
    <source>
        <dbReference type="ARBA" id="ARBA00022989"/>
    </source>
</evidence>
<dbReference type="PANTHER" id="PTHR43163">
    <property type="entry name" value="DIPEPTIDE TRANSPORT SYSTEM PERMEASE PROTEIN DPPB-RELATED"/>
    <property type="match status" value="1"/>
</dbReference>